<evidence type="ECO:0000256" key="5">
    <source>
        <dbReference type="ARBA" id="ARBA00022692"/>
    </source>
</evidence>
<sequence>MFGIRPKNRKRRPMRQRVESVGERFIGLGRKLLPLVFLAAVAIGVPFGIFQAYLSTVSGTYFELSEITVSGLAHVEREPLLKKAGLRPGRNIFDIDLERTRASIAGHPWVREVEVERRLPNTVQVTLAEYTPVAVLVGERYRLISEDGDIFDTIEPGDSLNAFLHLPMISGLEVTRKQDDSSEASARPSTLTLVDKAVFLEAMEVASLYEEMGFSEWEPLSEIHVDTTLGLSLVSADTGIEIRLGRGRYRQRLERLKVVQRSIVERAMEVDYILIDQETDLSRVAVGQRYGEKVGLGGAP</sequence>
<keyword evidence="7" id="KW-0472">Membrane</keyword>
<dbReference type="Pfam" id="PF08478">
    <property type="entry name" value="POTRA_1"/>
    <property type="match status" value="1"/>
</dbReference>
<name>A0A2Z4FLA1_9DELT</name>
<dbReference type="GO" id="GO:0090529">
    <property type="term" value="P:cell septum assembly"/>
    <property type="evidence" value="ECO:0007669"/>
    <property type="project" value="InterPro"/>
</dbReference>
<keyword evidence="8" id="KW-0131">Cell cycle</keyword>
<dbReference type="Pfam" id="PF03799">
    <property type="entry name" value="FtsQ_DivIB_C"/>
    <property type="match status" value="1"/>
</dbReference>
<dbReference type="GO" id="GO:0016020">
    <property type="term" value="C:membrane"/>
    <property type="evidence" value="ECO:0007669"/>
    <property type="project" value="UniProtKB-SubCell"/>
</dbReference>
<dbReference type="AlphaFoldDB" id="A0A2Z4FLA1"/>
<dbReference type="PROSITE" id="PS51779">
    <property type="entry name" value="POTRA"/>
    <property type="match status" value="1"/>
</dbReference>
<keyword evidence="2" id="KW-1003">Cell membrane</keyword>
<keyword evidence="3" id="KW-0997">Cell inner membrane</keyword>
<evidence type="ECO:0000256" key="3">
    <source>
        <dbReference type="ARBA" id="ARBA00022519"/>
    </source>
</evidence>
<dbReference type="PANTHER" id="PTHR35851:SF1">
    <property type="entry name" value="CELL DIVISION PROTEIN FTSQ"/>
    <property type="match status" value="1"/>
</dbReference>
<comment type="subcellular location">
    <subcellularLocation>
        <location evidence="1">Membrane</location>
    </subcellularLocation>
</comment>
<keyword evidence="10" id="KW-1185">Reference proteome</keyword>
<dbReference type="InterPro" id="IPR026579">
    <property type="entry name" value="FtsQ"/>
</dbReference>
<dbReference type="Proteomes" id="UP000249799">
    <property type="component" value="Chromosome"/>
</dbReference>
<evidence type="ECO:0000256" key="4">
    <source>
        <dbReference type="ARBA" id="ARBA00022618"/>
    </source>
</evidence>
<proteinExistence type="predicted"/>
<evidence type="ECO:0000256" key="7">
    <source>
        <dbReference type="ARBA" id="ARBA00023136"/>
    </source>
</evidence>
<evidence type="ECO:0000256" key="2">
    <source>
        <dbReference type="ARBA" id="ARBA00022475"/>
    </source>
</evidence>
<dbReference type="InterPro" id="IPR005548">
    <property type="entry name" value="Cell_div_FtsQ/DivIB_C"/>
</dbReference>
<dbReference type="Gene3D" id="3.10.20.310">
    <property type="entry name" value="membrane protein fhac"/>
    <property type="match status" value="1"/>
</dbReference>
<organism evidence="9 10">
    <name type="scientific">Bradymonas sediminis</name>
    <dbReference type="NCBI Taxonomy" id="1548548"/>
    <lineage>
        <taxon>Bacteria</taxon>
        <taxon>Deltaproteobacteria</taxon>
        <taxon>Bradymonadales</taxon>
        <taxon>Bradymonadaceae</taxon>
        <taxon>Bradymonas</taxon>
    </lineage>
</organism>
<keyword evidence="5" id="KW-0812">Transmembrane</keyword>
<evidence type="ECO:0000256" key="6">
    <source>
        <dbReference type="ARBA" id="ARBA00022989"/>
    </source>
</evidence>
<dbReference type="InterPro" id="IPR034746">
    <property type="entry name" value="POTRA"/>
</dbReference>
<reference evidence="9 10" key="1">
    <citation type="submission" date="2018-06" db="EMBL/GenBank/DDBJ databases">
        <title>Lujinxingia sediminis gen. nov. sp. nov., a new facultative anaerobic member of the class Deltaproteobacteria, and proposal of Lujinxingaceae fam. nov.</title>
        <authorList>
            <person name="Guo L.-Y."/>
            <person name="Li C.-M."/>
            <person name="Wang S."/>
            <person name="Du Z.-J."/>
        </authorList>
    </citation>
    <scope>NUCLEOTIDE SEQUENCE [LARGE SCALE GENOMIC DNA]</scope>
    <source>
        <strain evidence="9 10">FA350</strain>
    </source>
</reference>
<protein>
    <submittedName>
        <fullName evidence="9">Uncharacterized protein</fullName>
    </submittedName>
</protein>
<gene>
    <name evidence="9" type="ORF">DN745_09305</name>
</gene>
<dbReference type="OrthoDB" id="5379889at2"/>
<dbReference type="PANTHER" id="PTHR35851">
    <property type="entry name" value="CELL DIVISION PROTEIN FTSQ"/>
    <property type="match status" value="1"/>
</dbReference>
<evidence type="ECO:0000256" key="8">
    <source>
        <dbReference type="ARBA" id="ARBA00023306"/>
    </source>
</evidence>
<dbReference type="EMBL" id="CP030032">
    <property type="protein sequence ID" value="AWV89526.1"/>
    <property type="molecule type" value="Genomic_DNA"/>
</dbReference>
<accession>A0A2Z4FLA1</accession>
<keyword evidence="6" id="KW-1133">Transmembrane helix</keyword>
<evidence type="ECO:0000313" key="9">
    <source>
        <dbReference type="EMBL" id="AWV89526.1"/>
    </source>
</evidence>
<dbReference type="KEGG" id="bsed:DN745_09305"/>
<evidence type="ECO:0000313" key="10">
    <source>
        <dbReference type="Proteomes" id="UP000249799"/>
    </source>
</evidence>
<dbReference type="InterPro" id="IPR013685">
    <property type="entry name" value="POTRA_FtsQ_type"/>
</dbReference>
<evidence type="ECO:0000256" key="1">
    <source>
        <dbReference type="ARBA" id="ARBA00004370"/>
    </source>
</evidence>
<keyword evidence="4" id="KW-0132">Cell division</keyword>